<dbReference type="AlphaFoldDB" id="A0A848LE43"/>
<keyword evidence="2" id="KW-1185">Reference proteome</keyword>
<name>A0A848LE43_9BACT</name>
<evidence type="ECO:0000313" key="2">
    <source>
        <dbReference type="Proteomes" id="UP000518300"/>
    </source>
</evidence>
<dbReference type="EMBL" id="JABBJJ010000031">
    <property type="protein sequence ID" value="NMO15085.1"/>
    <property type="molecule type" value="Genomic_DNA"/>
</dbReference>
<comment type="caution">
    <text evidence="1">The sequence shown here is derived from an EMBL/GenBank/DDBJ whole genome shotgun (WGS) entry which is preliminary data.</text>
</comment>
<accession>A0A848LE43</accession>
<proteinExistence type="predicted"/>
<dbReference type="RefSeq" id="WP_169344379.1">
    <property type="nucleotide sequence ID" value="NZ_JABBJJ010000031.1"/>
</dbReference>
<organism evidence="1 2">
    <name type="scientific">Pyxidicoccus fallax</name>
    <dbReference type="NCBI Taxonomy" id="394095"/>
    <lineage>
        <taxon>Bacteria</taxon>
        <taxon>Pseudomonadati</taxon>
        <taxon>Myxococcota</taxon>
        <taxon>Myxococcia</taxon>
        <taxon>Myxococcales</taxon>
        <taxon>Cystobacterineae</taxon>
        <taxon>Myxococcaceae</taxon>
        <taxon>Pyxidicoccus</taxon>
    </lineage>
</organism>
<dbReference type="Proteomes" id="UP000518300">
    <property type="component" value="Unassembled WGS sequence"/>
</dbReference>
<sequence>MSFLCAWLSPQPWRERLRLQAGTPLPPRAWLAALVASLALGQALESASVLTGIWSWTSTLKGLEASSQASTGTFAMLMLFGARAAGTAEELFFRGYMQGVRSRR</sequence>
<evidence type="ECO:0008006" key="3">
    <source>
        <dbReference type="Google" id="ProtNLM"/>
    </source>
</evidence>
<reference evidence="1 2" key="1">
    <citation type="submission" date="2020-04" db="EMBL/GenBank/DDBJ databases">
        <title>Draft genome of Pyxidicoccus fallax type strain.</title>
        <authorList>
            <person name="Whitworth D.E."/>
        </authorList>
    </citation>
    <scope>NUCLEOTIDE SEQUENCE [LARGE SCALE GENOMIC DNA]</scope>
    <source>
        <strain evidence="1 2">DSM 14698</strain>
    </source>
</reference>
<protein>
    <recommendedName>
        <fullName evidence="3">CPBP family intramembrane metalloprotease</fullName>
    </recommendedName>
</protein>
<evidence type="ECO:0000313" key="1">
    <source>
        <dbReference type="EMBL" id="NMO15085.1"/>
    </source>
</evidence>
<gene>
    <name evidence="1" type="ORF">HG543_09480</name>
</gene>